<dbReference type="Proteomes" id="UP000324252">
    <property type="component" value="Unassembled WGS sequence"/>
</dbReference>
<dbReference type="PANTHER" id="PTHR23427:SF2">
    <property type="entry name" value="SURFEIT LOCUS PROTEIN 1"/>
    <property type="match status" value="1"/>
</dbReference>
<keyword evidence="4 6" id="KW-1133">Transmembrane helix</keyword>
<evidence type="ECO:0000256" key="6">
    <source>
        <dbReference type="RuleBase" id="RU363076"/>
    </source>
</evidence>
<proteinExistence type="inferred from homology"/>
<gene>
    <name evidence="7" type="ORF">SAMN05444142_101564</name>
</gene>
<keyword evidence="8" id="KW-1185">Reference proteome</keyword>
<dbReference type="RefSeq" id="WP_149786551.1">
    <property type="nucleotide sequence ID" value="NZ_FNIO01000001.1"/>
</dbReference>
<dbReference type="InterPro" id="IPR002994">
    <property type="entry name" value="Surf1/Shy1"/>
</dbReference>
<sequence length="226" mass="24508">MQRILVPLIFGLAGIAVLVGLGTWQVQRLEWKRGLLADIDARIAADPQALPADPDAGDDRYLPVRVTGRIGADGPLRVLVSQKQVGAGYRLISALETDQGRVLLDRGFVRVADAIPPAPGDTVTVTGNLHWPDDRNSATPENDVAGNTWFARDLDQMAGVLGTRPLLIVARSVSPADQGVTPLPVDSSGIPNDHLEYAITWYSLALIWAVMTGYFLWRNRRPKTTG</sequence>
<accession>A0A1H0BQA3</accession>
<dbReference type="PANTHER" id="PTHR23427">
    <property type="entry name" value="SURFEIT LOCUS PROTEIN"/>
    <property type="match status" value="1"/>
</dbReference>
<evidence type="ECO:0000256" key="5">
    <source>
        <dbReference type="ARBA" id="ARBA00023136"/>
    </source>
</evidence>
<keyword evidence="5 6" id="KW-0472">Membrane</keyword>
<evidence type="ECO:0000256" key="3">
    <source>
        <dbReference type="ARBA" id="ARBA00022692"/>
    </source>
</evidence>
<dbReference type="OrthoDB" id="6079986at2"/>
<evidence type="ECO:0000313" key="8">
    <source>
        <dbReference type="Proteomes" id="UP000324252"/>
    </source>
</evidence>
<evidence type="ECO:0000313" key="7">
    <source>
        <dbReference type="EMBL" id="SHJ53485.1"/>
    </source>
</evidence>
<reference evidence="7 8" key="1">
    <citation type="submission" date="2016-11" db="EMBL/GenBank/DDBJ databases">
        <authorList>
            <person name="Varghese N."/>
            <person name="Submissions S."/>
        </authorList>
    </citation>
    <scope>NUCLEOTIDE SEQUENCE [LARGE SCALE GENOMIC DNA]</scope>
    <source>
        <strain evidence="7 8">DSM 29620</strain>
    </source>
</reference>
<comment type="caution">
    <text evidence="6">Lacks conserved residue(s) required for the propagation of feature annotation.</text>
</comment>
<dbReference type="AlphaFoldDB" id="A0A1H0BQA3"/>
<evidence type="ECO:0000256" key="4">
    <source>
        <dbReference type="ARBA" id="ARBA00022989"/>
    </source>
</evidence>
<evidence type="ECO:0000256" key="1">
    <source>
        <dbReference type="ARBA" id="ARBA00004370"/>
    </source>
</evidence>
<dbReference type="InterPro" id="IPR045214">
    <property type="entry name" value="Surf1/Surf4"/>
</dbReference>
<dbReference type="Pfam" id="PF02104">
    <property type="entry name" value="SURF1"/>
    <property type="match status" value="1"/>
</dbReference>
<dbReference type="PROSITE" id="PS50895">
    <property type="entry name" value="SURF1"/>
    <property type="match status" value="1"/>
</dbReference>
<dbReference type="CDD" id="cd06662">
    <property type="entry name" value="SURF1"/>
    <property type="match status" value="1"/>
</dbReference>
<dbReference type="GO" id="GO:0005886">
    <property type="term" value="C:plasma membrane"/>
    <property type="evidence" value="ECO:0007669"/>
    <property type="project" value="UniProtKB-SubCell"/>
</dbReference>
<protein>
    <recommendedName>
        <fullName evidence="6">SURF1-like protein</fullName>
    </recommendedName>
</protein>
<keyword evidence="3 6" id="KW-0812">Transmembrane</keyword>
<dbReference type="EMBL" id="FQZZ01000001">
    <property type="protein sequence ID" value="SHJ53485.1"/>
    <property type="molecule type" value="Genomic_DNA"/>
</dbReference>
<name>A0A1H0BQA3_9RHOB</name>
<keyword evidence="6" id="KW-1003">Cell membrane</keyword>
<organism evidence="7 8">
    <name type="scientific">Lutimaribacter pacificus</name>
    <dbReference type="NCBI Taxonomy" id="391948"/>
    <lineage>
        <taxon>Bacteria</taxon>
        <taxon>Pseudomonadati</taxon>
        <taxon>Pseudomonadota</taxon>
        <taxon>Alphaproteobacteria</taxon>
        <taxon>Rhodobacterales</taxon>
        <taxon>Roseobacteraceae</taxon>
        <taxon>Lutimaribacter</taxon>
    </lineage>
</organism>
<comment type="subcellular location">
    <subcellularLocation>
        <location evidence="6">Cell membrane</location>
        <topology evidence="6">Multi-pass membrane protein</topology>
    </subcellularLocation>
    <subcellularLocation>
        <location evidence="1">Membrane</location>
    </subcellularLocation>
</comment>
<feature type="transmembrane region" description="Helical" evidence="6">
    <location>
        <begin position="199"/>
        <end position="217"/>
    </location>
</feature>
<evidence type="ECO:0000256" key="2">
    <source>
        <dbReference type="ARBA" id="ARBA00007165"/>
    </source>
</evidence>
<comment type="similarity">
    <text evidence="2 6">Belongs to the SURF1 family.</text>
</comment>